<feature type="transmembrane region" description="Helical" evidence="5">
    <location>
        <begin position="479"/>
        <end position="506"/>
    </location>
</feature>
<keyword evidence="7" id="KW-1185">Reference proteome</keyword>
<dbReference type="Proteomes" id="UP001329430">
    <property type="component" value="Chromosome 8"/>
</dbReference>
<evidence type="ECO:0000313" key="7">
    <source>
        <dbReference type="Proteomes" id="UP001329430"/>
    </source>
</evidence>
<dbReference type="InterPro" id="IPR002213">
    <property type="entry name" value="UDP_glucos_trans"/>
</dbReference>
<dbReference type="EMBL" id="JAVRBK010000008">
    <property type="protein sequence ID" value="KAK5640035.1"/>
    <property type="molecule type" value="Genomic_DNA"/>
</dbReference>
<proteinExistence type="inferred from homology"/>
<comment type="similarity">
    <text evidence="1 4">Belongs to the UDP-glycosyltransferase family.</text>
</comment>
<gene>
    <name evidence="6" type="ORF">RI129_010846</name>
</gene>
<feature type="signal peptide" evidence="5">
    <location>
        <begin position="1"/>
        <end position="19"/>
    </location>
</feature>
<dbReference type="InterPro" id="IPR035595">
    <property type="entry name" value="UDP_glycos_trans_CS"/>
</dbReference>
<dbReference type="InterPro" id="IPR050271">
    <property type="entry name" value="UDP-glycosyltransferase"/>
</dbReference>
<protein>
    <recommendedName>
        <fullName evidence="5">UDP-glucuronosyltransferase</fullName>
        <ecNumber evidence="5">2.4.1.17</ecNumber>
    </recommendedName>
</protein>
<keyword evidence="5" id="KW-0732">Signal</keyword>
<evidence type="ECO:0000256" key="2">
    <source>
        <dbReference type="ARBA" id="ARBA00022676"/>
    </source>
</evidence>
<dbReference type="Pfam" id="PF00201">
    <property type="entry name" value="UDPGT"/>
    <property type="match status" value="1"/>
</dbReference>
<dbReference type="PANTHER" id="PTHR48043:SF159">
    <property type="entry name" value="EG:EG0003.4 PROTEIN-RELATED"/>
    <property type="match status" value="1"/>
</dbReference>
<feature type="chain" id="PRO_5042667203" description="UDP-glucuronosyltransferase" evidence="5">
    <location>
        <begin position="20"/>
        <end position="518"/>
    </location>
</feature>
<evidence type="ECO:0000313" key="6">
    <source>
        <dbReference type="EMBL" id="KAK5640035.1"/>
    </source>
</evidence>
<comment type="catalytic activity">
    <reaction evidence="5">
        <text>glucuronate acceptor + UDP-alpha-D-glucuronate = acceptor beta-D-glucuronoside + UDP + H(+)</text>
        <dbReference type="Rhea" id="RHEA:21032"/>
        <dbReference type="ChEBI" id="CHEBI:15378"/>
        <dbReference type="ChEBI" id="CHEBI:58052"/>
        <dbReference type="ChEBI" id="CHEBI:58223"/>
        <dbReference type="ChEBI" id="CHEBI:132367"/>
        <dbReference type="ChEBI" id="CHEBI:132368"/>
        <dbReference type="EC" id="2.4.1.17"/>
    </reaction>
</comment>
<dbReference type="PROSITE" id="PS00375">
    <property type="entry name" value="UDPGT"/>
    <property type="match status" value="1"/>
</dbReference>
<evidence type="ECO:0000256" key="1">
    <source>
        <dbReference type="ARBA" id="ARBA00009995"/>
    </source>
</evidence>
<keyword evidence="5" id="KW-0472">Membrane</keyword>
<keyword evidence="2 4" id="KW-0328">Glycosyltransferase</keyword>
<keyword evidence="5" id="KW-0812">Transmembrane</keyword>
<evidence type="ECO:0000256" key="5">
    <source>
        <dbReference type="RuleBase" id="RU362059"/>
    </source>
</evidence>
<evidence type="ECO:0000256" key="3">
    <source>
        <dbReference type="ARBA" id="ARBA00022679"/>
    </source>
</evidence>
<reference evidence="6 7" key="1">
    <citation type="journal article" date="2024" name="Insects">
        <title>An Improved Chromosome-Level Genome Assembly of the Firefly Pyrocoelia pectoralis.</title>
        <authorList>
            <person name="Fu X."/>
            <person name="Meyer-Rochow V.B."/>
            <person name="Ballantyne L."/>
            <person name="Zhu X."/>
        </authorList>
    </citation>
    <scope>NUCLEOTIDE SEQUENCE [LARGE SCALE GENOMIC DNA]</scope>
    <source>
        <strain evidence="6">XCY_ONT2</strain>
    </source>
</reference>
<comment type="caution">
    <text evidence="6">The sequence shown here is derived from an EMBL/GenBank/DDBJ whole genome shotgun (WGS) entry which is preliminary data.</text>
</comment>
<comment type="subcellular location">
    <subcellularLocation>
        <location evidence="5">Membrane</location>
        <topology evidence="5">Single-pass membrane protein</topology>
    </subcellularLocation>
</comment>
<dbReference type="SUPFAM" id="SSF53756">
    <property type="entry name" value="UDP-Glycosyltransferase/glycogen phosphorylase"/>
    <property type="match status" value="1"/>
</dbReference>
<organism evidence="6 7">
    <name type="scientific">Pyrocoelia pectoralis</name>
    <dbReference type="NCBI Taxonomy" id="417401"/>
    <lineage>
        <taxon>Eukaryota</taxon>
        <taxon>Metazoa</taxon>
        <taxon>Ecdysozoa</taxon>
        <taxon>Arthropoda</taxon>
        <taxon>Hexapoda</taxon>
        <taxon>Insecta</taxon>
        <taxon>Pterygota</taxon>
        <taxon>Neoptera</taxon>
        <taxon>Endopterygota</taxon>
        <taxon>Coleoptera</taxon>
        <taxon>Polyphaga</taxon>
        <taxon>Elateriformia</taxon>
        <taxon>Elateroidea</taxon>
        <taxon>Lampyridae</taxon>
        <taxon>Lampyrinae</taxon>
        <taxon>Pyrocoelia</taxon>
    </lineage>
</organism>
<dbReference type="GO" id="GO:0016020">
    <property type="term" value="C:membrane"/>
    <property type="evidence" value="ECO:0007669"/>
    <property type="project" value="UniProtKB-SubCell"/>
</dbReference>
<dbReference type="AlphaFoldDB" id="A0AAN7UZN6"/>
<keyword evidence="5" id="KW-1133">Transmembrane helix</keyword>
<name>A0AAN7UZN6_9COLE</name>
<accession>A0AAN7UZN6</accession>
<keyword evidence="3 4" id="KW-0808">Transferase</keyword>
<dbReference type="PANTHER" id="PTHR48043">
    <property type="entry name" value="EG:EG0003.4 PROTEIN-RELATED"/>
    <property type="match status" value="1"/>
</dbReference>
<sequence length="518" mass="59768">MHCNCVFFLIFAILHFAICSKILGIAPTPSYSHHQLFKSLWRELVYRGHQVTTITPFPIKDPELINLTEIDLSSSKRIWDENLPGIVTSRKYISSHYRLATTLFNVLEQQLKLTEVQGLINDTNASFDLVIAEFHMSAMFAFAERFNCPLIIVWTMDLTNFQHRMVGNPYNPVAYPDVYLPFLSKRLTLKERVVGSVVSLMAYFHSQLINHWEQGLVRKYFGYHYSHVQDLANNASLVFVNYNPVLNTIRPLMPSVIPIGDGSHHMPLKSLPKDLERMLSNNSGGFIYFSLGTNVRSIDLPKHTLDTIMETFSELPYTILWKYEAYNLPNKPKNVVIRKWWPQRDLLNYPNIKLFITQGGLQSMEEAIYAHIPMVGIPVFCDQPGNVRQMIAKGIGLAVNLDNLNKASFKNTILEVINNPMYKMKVRELAKLAKDQPMTGMERAIWWTEYVLRHKGTPHLKISSALDMPWYHQYLSLDVIVLLLICSTLSIYVLYVVIALIITNFMDYFDRQKKVKTI</sequence>
<dbReference type="GO" id="GO:0015020">
    <property type="term" value="F:glucuronosyltransferase activity"/>
    <property type="evidence" value="ECO:0007669"/>
    <property type="project" value="UniProtKB-EC"/>
</dbReference>
<dbReference type="EC" id="2.4.1.17" evidence="5"/>
<evidence type="ECO:0000256" key="4">
    <source>
        <dbReference type="RuleBase" id="RU003718"/>
    </source>
</evidence>
<dbReference type="FunFam" id="3.40.50.2000:FF:000021">
    <property type="entry name" value="UDP-glucuronosyltransferase"/>
    <property type="match status" value="1"/>
</dbReference>
<dbReference type="CDD" id="cd03784">
    <property type="entry name" value="GT1_Gtf-like"/>
    <property type="match status" value="1"/>
</dbReference>
<dbReference type="Gene3D" id="3.40.50.2000">
    <property type="entry name" value="Glycogen Phosphorylase B"/>
    <property type="match status" value="2"/>
</dbReference>